<organism evidence="2 3">
    <name type="scientific">Dechloromonas denitrificans</name>
    <dbReference type="NCBI Taxonomy" id="281362"/>
    <lineage>
        <taxon>Bacteria</taxon>
        <taxon>Pseudomonadati</taxon>
        <taxon>Pseudomonadota</taxon>
        <taxon>Betaproteobacteria</taxon>
        <taxon>Rhodocyclales</taxon>
        <taxon>Azonexaceae</taxon>
        <taxon>Dechloromonas</taxon>
    </lineage>
</organism>
<dbReference type="InterPro" id="IPR018968">
    <property type="entry name" value="Phasin"/>
</dbReference>
<dbReference type="InterPro" id="IPR010127">
    <property type="entry name" value="Phasin_subfam-1"/>
</dbReference>
<gene>
    <name evidence="2" type="ORF">AT959_05210</name>
</gene>
<keyword evidence="3" id="KW-1185">Reference proteome</keyword>
<dbReference type="RefSeq" id="WP_066881305.1">
    <property type="nucleotide sequence ID" value="NZ_LODL01000010.1"/>
</dbReference>
<evidence type="ECO:0000313" key="2">
    <source>
        <dbReference type="EMBL" id="KXB31752.1"/>
    </source>
</evidence>
<sequence length="188" mass="20076">MMNADKVIATHKAQLSALHEMTSKALVTVEKIAQLNLDTSKNSLARHHEHTHSLLSSKDIKELSKLHNNALHDLAEKAAAYNHDLFGIAVGLGNEFGELIEAQMADAQKQFVAAVEATMKNVPQGAEPVMDVVKSALTTANEAMDSVQNVVKQATESAQAQLIALSENTVKAAKASKAKAEKSVDQAA</sequence>
<name>A0A133XLB7_9RHOO</name>
<dbReference type="EMBL" id="LODL01000010">
    <property type="protein sequence ID" value="KXB31752.1"/>
    <property type="molecule type" value="Genomic_DNA"/>
</dbReference>
<dbReference type="STRING" id="281362.AT959_05210"/>
<evidence type="ECO:0000259" key="1">
    <source>
        <dbReference type="Pfam" id="PF09361"/>
    </source>
</evidence>
<evidence type="ECO:0000313" key="3">
    <source>
        <dbReference type="Proteomes" id="UP000070186"/>
    </source>
</evidence>
<protein>
    <recommendedName>
        <fullName evidence="1">Phasin domain-containing protein</fullName>
    </recommendedName>
</protein>
<comment type="caution">
    <text evidence="2">The sequence shown here is derived from an EMBL/GenBank/DDBJ whole genome shotgun (WGS) entry which is preliminary data.</text>
</comment>
<feature type="domain" description="Phasin" evidence="1">
    <location>
        <begin position="6"/>
        <end position="104"/>
    </location>
</feature>
<dbReference type="AlphaFoldDB" id="A0A133XLB7"/>
<dbReference type="Pfam" id="PF09361">
    <property type="entry name" value="Phasin_2"/>
    <property type="match status" value="1"/>
</dbReference>
<dbReference type="Proteomes" id="UP000070186">
    <property type="component" value="Unassembled WGS sequence"/>
</dbReference>
<accession>A0A133XLB7</accession>
<proteinExistence type="predicted"/>
<reference evidence="2 3" key="1">
    <citation type="submission" date="2015-12" db="EMBL/GenBank/DDBJ databases">
        <title>Nitrous oxide reduction kinetics distinguish bacteria harboring typical versus atypical NosZ.</title>
        <authorList>
            <person name="Yoon S."/>
            <person name="Nissen S."/>
            <person name="Park D."/>
            <person name="Sanford R.A."/>
            <person name="Loeffler F.E."/>
        </authorList>
    </citation>
    <scope>NUCLEOTIDE SEQUENCE [LARGE SCALE GENOMIC DNA]</scope>
    <source>
        <strain evidence="2 3">ATCC BAA-841</strain>
    </source>
</reference>
<dbReference type="NCBIfam" id="TIGR01841">
    <property type="entry name" value="phasin"/>
    <property type="match status" value="1"/>
</dbReference>